<comment type="caution">
    <text evidence="2">The sequence shown here is derived from an EMBL/GenBank/DDBJ whole genome shotgun (WGS) entry which is preliminary data.</text>
</comment>
<feature type="signal peptide" evidence="1">
    <location>
        <begin position="1"/>
        <end position="25"/>
    </location>
</feature>
<name>A0ABV0BF78_9SPHN</name>
<evidence type="ECO:0000313" key="3">
    <source>
        <dbReference type="Proteomes" id="UP001427805"/>
    </source>
</evidence>
<dbReference type="Proteomes" id="UP001427805">
    <property type="component" value="Unassembled WGS sequence"/>
</dbReference>
<protein>
    <submittedName>
        <fullName evidence="2">Uncharacterized protein</fullName>
    </submittedName>
</protein>
<proteinExistence type="predicted"/>
<organism evidence="2 3">
    <name type="scientific">Sphingomonas rustica</name>
    <dbReference type="NCBI Taxonomy" id="3103142"/>
    <lineage>
        <taxon>Bacteria</taxon>
        <taxon>Pseudomonadati</taxon>
        <taxon>Pseudomonadota</taxon>
        <taxon>Alphaproteobacteria</taxon>
        <taxon>Sphingomonadales</taxon>
        <taxon>Sphingomonadaceae</taxon>
        <taxon>Sphingomonas</taxon>
    </lineage>
</organism>
<keyword evidence="3" id="KW-1185">Reference proteome</keyword>
<evidence type="ECO:0000313" key="2">
    <source>
        <dbReference type="EMBL" id="MEN3749902.1"/>
    </source>
</evidence>
<dbReference type="RefSeq" id="WP_346248951.1">
    <property type="nucleotide sequence ID" value="NZ_JBDIZK010000020.1"/>
</dbReference>
<accession>A0ABV0BF78</accession>
<feature type="chain" id="PRO_5046553236" evidence="1">
    <location>
        <begin position="26"/>
        <end position="207"/>
    </location>
</feature>
<keyword evidence="1" id="KW-0732">Signal</keyword>
<gene>
    <name evidence="2" type="ORF">TPR58_22205</name>
</gene>
<evidence type="ECO:0000256" key="1">
    <source>
        <dbReference type="SAM" id="SignalP"/>
    </source>
</evidence>
<dbReference type="EMBL" id="JBDIZK010000020">
    <property type="protein sequence ID" value="MEN3749902.1"/>
    <property type="molecule type" value="Genomic_DNA"/>
</dbReference>
<reference evidence="2 3" key="1">
    <citation type="submission" date="2024-05" db="EMBL/GenBank/DDBJ databases">
        <title>Sphingomonas sp. HF-S3 16S ribosomal RNA gene Genome sequencing and assembly.</title>
        <authorList>
            <person name="Lee H."/>
        </authorList>
    </citation>
    <scope>NUCLEOTIDE SEQUENCE [LARGE SCALE GENOMIC DNA]</scope>
    <source>
        <strain evidence="2 3">HF-S3</strain>
    </source>
</reference>
<sequence>MKIRPAPAAALLLALTALLPAPAAAQPALRRAADEPATAFAARVLGQPEDELQVVETVWNGTPAVFADHLVRQITDKGYKIETRRIVLLSRSADGSWRRIAVTDAEEEGGTAEVAAIGFANADRDADRELIVLLKWPQVHYDYGGAFYEVRLFDTPRPGQAALTYLAGPSRIFGGIGCECSRRDGSATTFRFKTIALIKRELTRRGY</sequence>